<dbReference type="PANTHER" id="PTHR42788">
    <property type="entry name" value="TAURINE IMPORT ATP-BINDING PROTEIN-RELATED"/>
    <property type="match status" value="1"/>
</dbReference>
<dbReference type="InterPro" id="IPR003439">
    <property type="entry name" value="ABC_transporter-like_ATP-bd"/>
</dbReference>
<dbReference type="CDD" id="cd03293">
    <property type="entry name" value="ABC_NrtD_SsuB_transporters"/>
    <property type="match status" value="1"/>
</dbReference>
<dbReference type="EMBL" id="JBHSGS010000040">
    <property type="protein sequence ID" value="MFC4719503.1"/>
    <property type="molecule type" value="Genomic_DNA"/>
</dbReference>
<reference evidence="6" key="1">
    <citation type="journal article" date="2019" name="Int. J. Syst. Evol. Microbiol.">
        <title>The Global Catalogue of Microorganisms (GCM) 10K type strain sequencing project: providing services to taxonomists for standard genome sequencing and annotation.</title>
        <authorList>
            <consortium name="The Broad Institute Genomics Platform"/>
            <consortium name="The Broad Institute Genome Sequencing Center for Infectious Disease"/>
            <person name="Wu L."/>
            <person name="Ma J."/>
        </authorList>
    </citation>
    <scope>NUCLEOTIDE SEQUENCE [LARGE SCALE GENOMIC DNA]</scope>
    <source>
        <strain evidence="6">CGMCC 1.19032</strain>
    </source>
</reference>
<evidence type="ECO:0000259" key="4">
    <source>
        <dbReference type="PROSITE" id="PS50893"/>
    </source>
</evidence>
<dbReference type="RefSeq" id="WP_204653123.1">
    <property type="nucleotide sequence ID" value="NZ_JAFBFD010000005.1"/>
</dbReference>
<proteinExistence type="predicted"/>
<evidence type="ECO:0000256" key="2">
    <source>
        <dbReference type="ARBA" id="ARBA00022741"/>
    </source>
</evidence>
<dbReference type="SMART" id="SM00382">
    <property type="entry name" value="AAA"/>
    <property type="match status" value="1"/>
</dbReference>
<name>A0ABV9MY62_9ENTE</name>
<dbReference type="GO" id="GO:0005524">
    <property type="term" value="F:ATP binding"/>
    <property type="evidence" value="ECO:0007669"/>
    <property type="project" value="UniProtKB-KW"/>
</dbReference>
<evidence type="ECO:0000256" key="3">
    <source>
        <dbReference type="ARBA" id="ARBA00022840"/>
    </source>
</evidence>
<keyword evidence="2" id="KW-0547">Nucleotide-binding</keyword>
<dbReference type="InterPro" id="IPR017871">
    <property type="entry name" value="ABC_transporter-like_CS"/>
</dbReference>
<dbReference type="PROSITE" id="PS00211">
    <property type="entry name" value="ABC_TRANSPORTER_1"/>
    <property type="match status" value="1"/>
</dbReference>
<accession>A0ABV9MY62</accession>
<evidence type="ECO:0000313" key="5">
    <source>
        <dbReference type="EMBL" id="MFC4719503.1"/>
    </source>
</evidence>
<dbReference type="InterPro" id="IPR050166">
    <property type="entry name" value="ABC_transporter_ATP-bind"/>
</dbReference>
<organism evidence="5 6">
    <name type="scientific">Enterococcus lemanii</name>
    <dbReference type="NCBI Taxonomy" id="1159752"/>
    <lineage>
        <taxon>Bacteria</taxon>
        <taxon>Bacillati</taxon>
        <taxon>Bacillota</taxon>
        <taxon>Bacilli</taxon>
        <taxon>Lactobacillales</taxon>
        <taxon>Enterococcaceae</taxon>
        <taxon>Enterococcus</taxon>
    </lineage>
</organism>
<dbReference type="PANTHER" id="PTHR42788:SF2">
    <property type="entry name" value="ABC TRANSPORTER ATP-BINDING PROTEIN"/>
    <property type="match status" value="1"/>
</dbReference>
<keyword evidence="6" id="KW-1185">Reference proteome</keyword>
<sequence>MAKLEVKHLSKSFAEKPVLEGLNFYVNDQEIVSIVGPSGVGKSTLFHLIAGLLAPTAGDILLDGQSIVNQTGKVSYMLQKDLLFAYKTIEENVALPLILQGIKQKEALEKARRLLEEFGLASVAKAYPQALSGGMRQRVALLRTYLFSANFILLDEPFSALDPFTKSEIHDWYLKIQKQLQLTTLFITHDIDEAIKLSDRIYILKGHQSHQLIEVVIDPHLKLCDEYELSEAFLAYKRKIIHELKAK</sequence>
<keyword evidence="3 5" id="KW-0067">ATP-binding</keyword>
<protein>
    <submittedName>
        <fullName evidence="5">ABC transporter ATP-binding protein</fullName>
    </submittedName>
</protein>
<dbReference type="PROSITE" id="PS50893">
    <property type="entry name" value="ABC_TRANSPORTER_2"/>
    <property type="match status" value="1"/>
</dbReference>
<dbReference type="SUPFAM" id="SSF52540">
    <property type="entry name" value="P-loop containing nucleoside triphosphate hydrolases"/>
    <property type="match status" value="1"/>
</dbReference>
<dbReference type="Pfam" id="PF00005">
    <property type="entry name" value="ABC_tran"/>
    <property type="match status" value="1"/>
</dbReference>
<evidence type="ECO:0000313" key="6">
    <source>
        <dbReference type="Proteomes" id="UP001595969"/>
    </source>
</evidence>
<dbReference type="Gene3D" id="3.40.50.300">
    <property type="entry name" value="P-loop containing nucleotide triphosphate hydrolases"/>
    <property type="match status" value="1"/>
</dbReference>
<comment type="caution">
    <text evidence="5">The sequence shown here is derived from an EMBL/GenBank/DDBJ whole genome shotgun (WGS) entry which is preliminary data.</text>
</comment>
<dbReference type="Proteomes" id="UP001595969">
    <property type="component" value="Unassembled WGS sequence"/>
</dbReference>
<feature type="domain" description="ABC transporter" evidence="4">
    <location>
        <begin position="4"/>
        <end position="231"/>
    </location>
</feature>
<evidence type="ECO:0000256" key="1">
    <source>
        <dbReference type="ARBA" id="ARBA00022448"/>
    </source>
</evidence>
<gene>
    <name evidence="5" type="ORF">ACFO5I_07125</name>
</gene>
<keyword evidence="1" id="KW-0813">Transport</keyword>
<dbReference type="InterPro" id="IPR003593">
    <property type="entry name" value="AAA+_ATPase"/>
</dbReference>
<dbReference type="InterPro" id="IPR027417">
    <property type="entry name" value="P-loop_NTPase"/>
</dbReference>